<sequence>MAAPPPCLLLSISLYSLHHFRRLHRLFLQRLPTRTHALNTRAHLRRTVQVLPGVMRNYYTKKFGSTFSVTVVPTLKDNFSYLINDHATHTLAAVDVNADYKPILKYIEEHLKQQANTGVTYNFRVILSTHKHWDHSGGNAKLKAELEAMNSLVPVVVIGGANDDVPAVTQPVREGDRVQVGELSVEVIDAPCHTRGHVLYKVHHPQHPNDGVALFTGDTVFIAGIGAFFEGDERDMCRAIEKVYHINQDNNYALDAVTFVFPGHEYTAGFMNFSENKFPDRVGDDLSFIRAQKAKYAAAVKKGDPSVPSSLADEKRQNLFLRVADPAFVEKMNQGNMQELMLHLYNACD</sequence>
<dbReference type="PANTHER" id="PTHR11935">
    <property type="entry name" value="BETA LACTAMASE DOMAIN"/>
    <property type="match status" value="1"/>
</dbReference>
<reference evidence="7 8" key="1">
    <citation type="submission" date="2018-09" db="EMBL/GenBank/DDBJ databases">
        <authorList>
            <person name="Peiro R."/>
            <person name="Begona"/>
            <person name="Cbmso G."/>
            <person name="Lopez M."/>
            <person name="Gonzalez S."/>
        </authorList>
    </citation>
    <scope>NUCLEOTIDE SEQUENCE [LARGE SCALE GENOMIC DNA]</scope>
</reference>
<name>A0A3P3Z0G9_LEIBR</name>
<dbReference type="InterPro" id="IPR001279">
    <property type="entry name" value="Metallo-B-lactamas"/>
</dbReference>
<dbReference type="SMART" id="SM00849">
    <property type="entry name" value="Lactamase_B"/>
    <property type="match status" value="1"/>
</dbReference>
<dbReference type="Pfam" id="PF16123">
    <property type="entry name" value="HAGH_C"/>
    <property type="match status" value="1"/>
</dbReference>
<evidence type="ECO:0000256" key="1">
    <source>
        <dbReference type="ARBA" id="ARBA00001947"/>
    </source>
</evidence>
<evidence type="ECO:0000256" key="5">
    <source>
        <dbReference type="ARBA" id="ARBA00022833"/>
    </source>
</evidence>
<keyword evidence="4" id="KW-0378">Hydrolase</keyword>
<evidence type="ECO:0000259" key="6">
    <source>
        <dbReference type="SMART" id="SM00849"/>
    </source>
</evidence>
<evidence type="ECO:0000256" key="4">
    <source>
        <dbReference type="ARBA" id="ARBA00022801"/>
    </source>
</evidence>
<comment type="similarity">
    <text evidence="2">Belongs to the metallo-beta-lactamase superfamily. Glyoxalase II family.</text>
</comment>
<dbReference type="AlphaFoldDB" id="A0A3P3Z0G9"/>
<evidence type="ECO:0000256" key="3">
    <source>
        <dbReference type="ARBA" id="ARBA00022723"/>
    </source>
</evidence>
<dbReference type="InterPro" id="IPR036866">
    <property type="entry name" value="RibonucZ/Hydroxyglut_hydro"/>
</dbReference>
<dbReference type="InterPro" id="IPR035680">
    <property type="entry name" value="Clx_II_MBL"/>
</dbReference>
<proteinExistence type="inferred from homology"/>
<dbReference type="Proteomes" id="UP000319462">
    <property type="component" value="Chromosome 12"/>
</dbReference>
<dbReference type="SUPFAM" id="SSF56281">
    <property type="entry name" value="Metallo-hydrolase/oxidoreductase"/>
    <property type="match status" value="1"/>
</dbReference>
<dbReference type="CDD" id="cd07723">
    <property type="entry name" value="hydroxyacylglutathione_hydrolase_MBL-fold"/>
    <property type="match status" value="1"/>
</dbReference>
<feature type="domain" description="Metallo-beta-lactamase" evidence="6">
    <location>
        <begin position="77"/>
        <end position="264"/>
    </location>
</feature>
<evidence type="ECO:0000313" key="8">
    <source>
        <dbReference type="Proteomes" id="UP000319462"/>
    </source>
</evidence>
<comment type="cofactor">
    <cofactor evidence="1">
        <name>Zn(2+)</name>
        <dbReference type="ChEBI" id="CHEBI:29105"/>
    </cofactor>
</comment>
<dbReference type="EMBL" id="LS997611">
    <property type="protein sequence ID" value="SYZ63719.1"/>
    <property type="molecule type" value="Genomic_DNA"/>
</dbReference>
<dbReference type="InterPro" id="IPR032282">
    <property type="entry name" value="HAGH_C"/>
</dbReference>
<dbReference type="Gene3D" id="3.60.15.10">
    <property type="entry name" value="Ribonuclease Z/Hydroxyacylglutathione hydrolase-like"/>
    <property type="match status" value="1"/>
</dbReference>
<gene>
    <name evidence="7" type="ORF">LBRM2904_12.0250</name>
</gene>
<protein>
    <submittedName>
        <fullName evidence="7">Glyoxalase_II</fullName>
    </submittedName>
</protein>
<evidence type="ECO:0000313" key="7">
    <source>
        <dbReference type="EMBL" id="SYZ63719.1"/>
    </source>
</evidence>
<evidence type="ECO:0000256" key="2">
    <source>
        <dbReference type="ARBA" id="ARBA00006759"/>
    </source>
</evidence>
<accession>A0A3P3Z0G9</accession>
<dbReference type="GO" id="GO:0004416">
    <property type="term" value="F:hydroxyacylglutathione hydrolase activity"/>
    <property type="evidence" value="ECO:0007669"/>
    <property type="project" value="TreeGrafter"/>
</dbReference>
<keyword evidence="3" id="KW-0479">Metal-binding</keyword>
<dbReference type="GO" id="GO:0046872">
    <property type="term" value="F:metal ion binding"/>
    <property type="evidence" value="ECO:0007669"/>
    <property type="project" value="UniProtKB-KW"/>
</dbReference>
<organism evidence="7 8">
    <name type="scientific">Leishmania braziliensis MHOM/BR/75/M2904</name>
    <dbReference type="NCBI Taxonomy" id="420245"/>
    <lineage>
        <taxon>Eukaryota</taxon>
        <taxon>Discoba</taxon>
        <taxon>Euglenozoa</taxon>
        <taxon>Kinetoplastea</taxon>
        <taxon>Metakinetoplastina</taxon>
        <taxon>Trypanosomatida</taxon>
        <taxon>Trypanosomatidae</taxon>
        <taxon>Leishmaniinae</taxon>
        <taxon>Leishmania</taxon>
        <taxon>Leishmania braziliensis species complex</taxon>
    </lineage>
</organism>
<dbReference type="PANTHER" id="PTHR11935:SF139">
    <property type="entry name" value="HYDROLASE, PUTATIVE-RELATED"/>
    <property type="match status" value="1"/>
</dbReference>
<keyword evidence="5" id="KW-0862">Zinc</keyword>